<reference evidence="1 2" key="1">
    <citation type="journal article" date="2011" name="Genome Biol.">
        <title>Comparative genome sequence analysis underscores mycoparasitism as the ancestral life style of Trichoderma.</title>
        <authorList>
            <person name="Kubicek C.P."/>
            <person name="Herrera-Estrella A."/>
            <person name="Seidl-Seiboth V."/>
            <person name="Martinez D.A."/>
            <person name="Druzhinina I.S."/>
            <person name="Thon M."/>
            <person name="Zeilinger S."/>
            <person name="Casas-Flores S."/>
            <person name="Horwitz B.A."/>
            <person name="Mukherjee P.K."/>
            <person name="Mukherjee M."/>
            <person name="Kredics L."/>
            <person name="Alcaraz L.D."/>
            <person name="Aerts A."/>
            <person name="Antal Z."/>
            <person name="Atanasova L."/>
            <person name="Cervantes-Badillo M.G."/>
            <person name="Challacombe J."/>
            <person name="Chertkov O."/>
            <person name="McCluskey K."/>
            <person name="Coulpier F."/>
            <person name="Deshpande N."/>
            <person name="von Doehren H."/>
            <person name="Ebbole D.J."/>
            <person name="Esquivel-Naranjo E.U."/>
            <person name="Fekete E."/>
            <person name="Flipphi M."/>
            <person name="Glaser F."/>
            <person name="Gomez-Rodriguez E.Y."/>
            <person name="Gruber S."/>
            <person name="Han C."/>
            <person name="Henrissat B."/>
            <person name="Hermosa R."/>
            <person name="Hernandez-Onate M."/>
            <person name="Karaffa L."/>
            <person name="Kosti I."/>
            <person name="Le Crom S."/>
            <person name="Lindquist E."/>
            <person name="Lucas S."/>
            <person name="Luebeck M."/>
            <person name="Luebeck P.S."/>
            <person name="Margeot A."/>
            <person name="Metz B."/>
            <person name="Misra M."/>
            <person name="Nevalainen H."/>
            <person name="Omann M."/>
            <person name="Packer N."/>
            <person name="Perrone G."/>
            <person name="Uresti-Rivera E.E."/>
            <person name="Salamov A."/>
            <person name="Schmoll M."/>
            <person name="Seiboth B."/>
            <person name="Shapiro H."/>
            <person name="Sukno S."/>
            <person name="Tamayo-Ramos J.A."/>
            <person name="Tisch D."/>
            <person name="Wiest A."/>
            <person name="Wilkinson H.H."/>
            <person name="Zhang M."/>
            <person name="Coutinho P.M."/>
            <person name="Kenerley C.M."/>
            <person name="Monte E."/>
            <person name="Baker S.E."/>
            <person name="Grigoriev I.V."/>
        </authorList>
    </citation>
    <scope>NUCLEOTIDE SEQUENCE [LARGE SCALE GENOMIC DNA]</scope>
    <source>
        <strain evidence="2">Gv29-8 / FGSC 10586</strain>
    </source>
</reference>
<protein>
    <recommendedName>
        <fullName evidence="3">F-box domain-containing protein</fullName>
    </recommendedName>
</protein>
<dbReference type="Gene3D" id="3.80.10.10">
    <property type="entry name" value="Ribonuclease Inhibitor"/>
    <property type="match status" value="1"/>
</dbReference>
<evidence type="ECO:0000313" key="1">
    <source>
        <dbReference type="EMBL" id="EHK20599.1"/>
    </source>
</evidence>
<dbReference type="HOGENOM" id="CLU_027349_0_0_1"/>
<dbReference type="Proteomes" id="UP000007115">
    <property type="component" value="Unassembled WGS sequence"/>
</dbReference>
<gene>
    <name evidence="1" type="ORF">TRIVIDRAFT_69123</name>
</gene>
<sequence>MQHDVSRLMISRWPGWKDENEVQEATKLPLLLSRVMEGLPITSQSPFLALPLEVLVQIMALIADDRDALSTLALLNSDCRQLARSFQFVDVCFDYGPLSTKLLERLLDEAQARADAASDNANTLFIGSCIRRVTVNPKPQHVAATHKDLWDARGSGSVRSRQQMNDLRNNAGDDYLKNYRRPILTVLAQAMPNLDSLLWHDGMCLDIEVFKTLTRLPLQNLKFSGAYIGVPLSLEPPVVPQHVPLRSLSLGASPCIDGTHIRGGTSSGSGNQSLTIKDSGPKAEFLGHENMVFPHLRYLDLASASSYPDAVAWSSFMAAPLKHLSLPLDGISSSQQFLSDCPTLEGLETLVVPSLYIEAHLAKLVVDFILKQSQVSKLSVQNGTPYFLDRHILPALASGKWSNLTSLSISWLARRITTEPGTNVVYTQIPSQSLAAINRIKSLEQLCLGADDAASRRHHWIPYHKDLRLRLQGLKNLRRLAFSGDTYKNPDKAPFSDLESYYRDRWLTQRVYDDAMERQHLDPAEYFLRPRLIHGAHATSFGDAIGNITIGEDAEFGSVNGNTDNSIPNDMIWERSHRNRMLREAEKYASVFRKLNWIFCGQLPISVKATEGSGEPVFEATPLSKRRDRFSSTLTPIFEMRGDA</sequence>
<dbReference type="OrthoDB" id="3257981at2759"/>
<keyword evidence="2" id="KW-1185">Reference proteome</keyword>
<dbReference type="RefSeq" id="XP_013954793.1">
    <property type="nucleotide sequence ID" value="XM_014099318.1"/>
</dbReference>
<accession>G9MYH9</accession>
<dbReference type="InParanoid" id="G9MYH9"/>
<dbReference type="GeneID" id="25797197"/>
<evidence type="ECO:0000313" key="2">
    <source>
        <dbReference type="Proteomes" id="UP000007115"/>
    </source>
</evidence>
<dbReference type="VEuPathDB" id="FungiDB:TRIVIDRAFT_69123"/>
<dbReference type="SUPFAM" id="SSF52047">
    <property type="entry name" value="RNI-like"/>
    <property type="match status" value="1"/>
</dbReference>
<comment type="caution">
    <text evidence="1">The sequence shown here is derived from an EMBL/GenBank/DDBJ whole genome shotgun (WGS) entry which is preliminary data.</text>
</comment>
<proteinExistence type="predicted"/>
<dbReference type="InterPro" id="IPR032675">
    <property type="entry name" value="LRR_dom_sf"/>
</dbReference>
<evidence type="ECO:0008006" key="3">
    <source>
        <dbReference type="Google" id="ProtNLM"/>
    </source>
</evidence>
<dbReference type="AlphaFoldDB" id="G9MYH9"/>
<dbReference type="OMA" id="RCSAQHI"/>
<organism evidence="1 2">
    <name type="scientific">Hypocrea virens (strain Gv29-8 / FGSC 10586)</name>
    <name type="common">Gliocladium virens</name>
    <name type="synonym">Trichoderma virens</name>
    <dbReference type="NCBI Taxonomy" id="413071"/>
    <lineage>
        <taxon>Eukaryota</taxon>
        <taxon>Fungi</taxon>
        <taxon>Dikarya</taxon>
        <taxon>Ascomycota</taxon>
        <taxon>Pezizomycotina</taxon>
        <taxon>Sordariomycetes</taxon>
        <taxon>Hypocreomycetidae</taxon>
        <taxon>Hypocreales</taxon>
        <taxon>Hypocreaceae</taxon>
        <taxon>Trichoderma</taxon>
    </lineage>
</organism>
<dbReference type="EMBL" id="ABDF02000079">
    <property type="protein sequence ID" value="EHK20599.1"/>
    <property type="molecule type" value="Genomic_DNA"/>
</dbReference>
<dbReference type="eggNOG" id="ENOG502SNWE">
    <property type="taxonomic scope" value="Eukaryota"/>
</dbReference>
<name>G9MYH9_HYPVG</name>